<dbReference type="STRING" id="905079.L1JQG4"/>
<dbReference type="PROSITE" id="PS50297">
    <property type="entry name" value="ANK_REP_REGION"/>
    <property type="match status" value="1"/>
</dbReference>
<feature type="repeat" description="ANK" evidence="3">
    <location>
        <begin position="68"/>
        <end position="89"/>
    </location>
</feature>
<evidence type="ECO:0000256" key="1">
    <source>
        <dbReference type="ARBA" id="ARBA00022737"/>
    </source>
</evidence>
<proteinExistence type="predicted"/>
<feature type="non-terminal residue" evidence="4">
    <location>
        <position position="1"/>
    </location>
</feature>
<dbReference type="Gene3D" id="1.25.40.20">
    <property type="entry name" value="Ankyrin repeat-containing domain"/>
    <property type="match status" value="1"/>
</dbReference>
<name>L1JQG4_GUITC</name>
<sequence>EDFLYAADEGDLEEVQALLEADVDIFTTNKWAFTALHKAAQRGHWRICEVLCSHPAGPNLVKKQIRLGGSTALHLAAEKGHFRVIEVLL</sequence>
<dbReference type="eggNOG" id="KOG4177">
    <property type="taxonomic scope" value="Eukaryota"/>
</dbReference>
<keyword evidence="1" id="KW-0677">Repeat</keyword>
<evidence type="ECO:0000256" key="3">
    <source>
        <dbReference type="PROSITE-ProRule" id="PRU00023"/>
    </source>
</evidence>
<organism evidence="4">
    <name type="scientific">Guillardia theta (strain CCMP2712)</name>
    <name type="common">Cryptophyte</name>
    <dbReference type="NCBI Taxonomy" id="905079"/>
    <lineage>
        <taxon>Eukaryota</taxon>
        <taxon>Cryptophyceae</taxon>
        <taxon>Pyrenomonadales</taxon>
        <taxon>Geminigeraceae</taxon>
        <taxon>Guillardia</taxon>
    </lineage>
</organism>
<dbReference type="EnsemblProtists" id="EKX50425">
    <property type="protein sequence ID" value="EKX50425"/>
    <property type="gene ID" value="GUITHDRAFT_44032"/>
</dbReference>
<dbReference type="OrthoDB" id="539213at2759"/>
<evidence type="ECO:0000256" key="2">
    <source>
        <dbReference type="ARBA" id="ARBA00023043"/>
    </source>
</evidence>
<evidence type="ECO:0000313" key="4">
    <source>
        <dbReference type="EMBL" id="EKX50425.1"/>
    </source>
</evidence>
<dbReference type="InterPro" id="IPR036770">
    <property type="entry name" value="Ankyrin_rpt-contain_sf"/>
</dbReference>
<dbReference type="Pfam" id="PF12796">
    <property type="entry name" value="Ank_2"/>
    <property type="match status" value="1"/>
</dbReference>
<keyword evidence="6" id="KW-1185">Reference proteome</keyword>
<dbReference type="SUPFAM" id="SSF48403">
    <property type="entry name" value="Ankyrin repeat"/>
    <property type="match status" value="1"/>
</dbReference>
<evidence type="ECO:0000313" key="5">
    <source>
        <dbReference type="EnsemblProtists" id="EKX50425"/>
    </source>
</evidence>
<dbReference type="InterPro" id="IPR002110">
    <property type="entry name" value="Ankyrin_rpt"/>
</dbReference>
<reference evidence="4 6" key="1">
    <citation type="journal article" date="2012" name="Nature">
        <title>Algal genomes reveal evolutionary mosaicism and the fate of nucleomorphs.</title>
        <authorList>
            <consortium name="DOE Joint Genome Institute"/>
            <person name="Curtis B.A."/>
            <person name="Tanifuji G."/>
            <person name="Burki F."/>
            <person name="Gruber A."/>
            <person name="Irimia M."/>
            <person name="Maruyama S."/>
            <person name="Arias M.C."/>
            <person name="Ball S.G."/>
            <person name="Gile G.H."/>
            <person name="Hirakawa Y."/>
            <person name="Hopkins J.F."/>
            <person name="Kuo A."/>
            <person name="Rensing S.A."/>
            <person name="Schmutz J."/>
            <person name="Symeonidi A."/>
            <person name="Elias M."/>
            <person name="Eveleigh R.J."/>
            <person name="Herman E.K."/>
            <person name="Klute M.J."/>
            <person name="Nakayama T."/>
            <person name="Obornik M."/>
            <person name="Reyes-Prieto A."/>
            <person name="Armbrust E.V."/>
            <person name="Aves S.J."/>
            <person name="Beiko R.G."/>
            <person name="Coutinho P."/>
            <person name="Dacks J.B."/>
            <person name="Durnford D.G."/>
            <person name="Fast N.M."/>
            <person name="Green B.R."/>
            <person name="Grisdale C.J."/>
            <person name="Hempel F."/>
            <person name="Henrissat B."/>
            <person name="Hoppner M.P."/>
            <person name="Ishida K."/>
            <person name="Kim E."/>
            <person name="Koreny L."/>
            <person name="Kroth P.G."/>
            <person name="Liu Y."/>
            <person name="Malik S.B."/>
            <person name="Maier U.G."/>
            <person name="McRose D."/>
            <person name="Mock T."/>
            <person name="Neilson J.A."/>
            <person name="Onodera N.T."/>
            <person name="Poole A.M."/>
            <person name="Pritham E.J."/>
            <person name="Richards T.A."/>
            <person name="Rocap G."/>
            <person name="Roy S.W."/>
            <person name="Sarai C."/>
            <person name="Schaack S."/>
            <person name="Shirato S."/>
            <person name="Slamovits C.H."/>
            <person name="Spencer D.F."/>
            <person name="Suzuki S."/>
            <person name="Worden A.Z."/>
            <person name="Zauner S."/>
            <person name="Barry K."/>
            <person name="Bell C."/>
            <person name="Bharti A.K."/>
            <person name="Crow J.A."/>
            <person name="Grimwood J."/>
            <person name="Kramer R."/>
            <person name="Lindquist E."/>
            <person name="Lucas S."/>
            <person name="Salamov A."/>
            <person name="McFadden G.I."/>
            <person name="Lane C.E."/>
            <person name="Keeling P.J."/>
            <person name="Gray M.W."/>
            <person name="Grigoriev I.V."/>
            <person name="Archibald J.M."/>
        </authorList>
    </citation>
    <scope>NUCLEOTIDE SEQUENCE</scope>
    <source>
        <strain evidence="4 6">CCMP2712</strain>
    </source>
</reference>
<dbReference type="EMBL" id="JH992978">
    <property type="protein sequence ID" value="EKX50425.1"/>
    <property type="molecule type" value="Genomic_DNA"/>
</dbReference>
<reference evidence="6" key="2">
    <citation type="submission" date="2012-11" db="EMBL/GenBank/DDBJ databases">
        <authorList>
            <person name="Kuo A."/>
            <person name="Curtis B.A."/>
            <person name="Tanifuji G."/>
            <person name="Burki F."/>
            <person name="Gruber A."/>
            <person name="Irimia M."/>
            <person name="Maruyama S."/>
            <person name="Arias M.C."/>
            <person name="Ball S.G."/>
            <person name="Gile G.H."/>
            <person name="Hirakawa Y."/>
            <person name="Hopkins J.F."/>
            <person name="Rensing S.A."/>
            <person name="Schmutz J."/>
            <person name="Symeonidi A."/>
            <person name="Elias M."/>
            <person name="Eveleigh R.J."/>
            <person name="Herman E.K."/>
            <person name="Klute M.J."/>
            <person name="Nakayama T."/>
            <person name="Obornik M."/>
            <person name="Reyes-Prieto A."/>
            <person name="Armbrust E.V."/>
            <person name="Aves S.J."/>
            <person name="Beiko R.G."/>
            <person name="Coutinho P."/>
            <person name="Dacks J.B."/>
            <person name="Durnford D.G."/>
            <person name="Fast N.M."/>
            <person name="Green B.R."/>
            <person name="Grisdale C."/>
            <person name="Hempe F."/>
            <person name="Henrissat B."/>
            <person name="Hoppner M.P."/>
            <person name="Ishida K.-I."/>
            <person name="Kim E."/>
            <person name="Koreny L."/>
            <person name="Kroth P.G."/>
            <person name="Liu Y."/>
            <person name="Malik S.-B."/>
            <person name="Maier U.G."/>
            <person name="McRose D."/>
            <person name="Mock T."/>
            <person name="Neilson J.A."/>
            <person name="Onodera N.T."/>
            <person name="Poole A.M."/>
            <person name="Pritham E.J."/>
            <person name="Richards T.A."/>
            <person name="Rocap G."/>
            <person name="Roy S.W."/>
            <person name="Sarai C."/>
            <person name="Schaack S."/>
            <person name="Shirato S."/>
            <person name="Slamovits C.H."/>
            <person name="Spencer D.F."/>
            <person name="Suzuki S."/>
            <person name="Worden A.Z."/>
            <person name="Zauner S."/>
            <person name="Barry K."/>
            <person name="Bell C."/>
            <person name="Bharti A.K."/>
            <person name="Crow J.A."/>
            <person name="Grimwood J."/>
            <person name="Kramer R."/>
            <person name="Lindquist E."/>
            <person name="Lucas S."/>
            <person name="Salamov A."/>
            <person name="McFadden G.I."/>
            <person name="Lane C.E."/>
            <person name="Keeling P.J."/>
            <person name="Gray M.W."/>
            <person name="Grigoriev I.V."/>
            <person name="Archibald J.M."/>
        </authorList>
    </citation>
    <scope>NUCLEOTIDE SEQUENCE</scope>
    <source>
        <strain evidence="6">CCMP2712</strain>
    </source>
</reference>
<reference evidence="5" key="3">
    <citation type="submission" date="2016-03" db="UniProtKB">
        <authorList>
            <consortium name="EnsemblProtists"/>
        </authorList>
    </citation>
    <scope>IDENTIFICATION</scope>
</reference>
<dbReference type="AlphaFoldDB" id="L1JQG4"/>
<dbReference type="GeneID" id="17307355"/>
<gene>
    <name evidence="4" type="ORF">GUITHDRAFT_44032</name>
</gene>
<dbReference type="PaxDb" id="55529-EKX50425"/>
<dbReference type="KEGG" id="gtt:GUITHDRAFT_44032"/>
<dbReference type="PANTHER" id="PTHR24171">
    <property type="entry name" value="ANKYRIN REPEAT DOMAIN-CONTAINING PROTEIN 39-RELATED"/>
    <property type="match status" value="1"/>
</dbReference>
<protein>
    <submittedName>
        <fullName evidence="4 5">Uncharacterized protein</fullName>
    </submittedName>
</protein>
<keyword evidence="2 3" id="KW-0040">ANK repeat</keyword>
<feature type="non-terminal residue" evidence="4">
    <location>
        <position position="89"/>
    </location>
</feature>
<dbReference type="Proteomes" id="UP000011087">
    <property type="component" value="Unassembled WGS sequence"/>
</dbReference>
<accession>L1JQG4</accession>
<dbReference type="PROSITE" id="PS50088">
    <property type="entry name" value="ANK_REPEAT"/>
    <property type="match status" value="1"/>
</dbReference>
<dbReference type="RefSeq" id="XP_005837405.1">
    <property type="nucleotide sequence ID" value="XM_005837348.1"/>
</dbReference>
<evidence type="ECO:0000313" key="6">
    <source>
        <dbReference type="Proteomes" id="UP000011087"/>
    </source>
</evidence>
<dbReference type="HOGENOM" id="CLU_000134_45_8_1"/>